<dbReference type="Pfam" id="PF12776">
    <property type="entry name" value="Myb_DNA-bind_3"/>
    <property type="match status" value="1"/>
</dbReference>
<proteinExistence type="predicted"/>
<reference evidence="2" key="1">
    <citation type="submission" date="2019-10" db="EMBL/GenBank/DDBJ databases">
        <authorList>
            <person name="Zhang R."/>
            <person name="Pan Y."/>
            <person name="Wang J."/>
            <person name="Ma R."/>
            <person name="Yu S."/>
        </authorList>
    </citation>
    <scope>NUCLEOTIDE SEQUENCE</scope>
    <source>
        <strain evidence="2">LA-IB0</strain>
        <tissue evidence="2">Leaf</tissue>
    </source>
</reference>
<dbReference type="EMBL" id="WHWC01000008">
    <property type="protein sequence ID" value="KAG8377356.1"/>
    <property type="molecule type" value="Genomic_DNA"/>
</dbReference>
<comment type="caution">
    <text evidence="2">The sequence shown here is derived from an EMBL/GenBank/DDBJ whole genome shotgun (WGS) entry which is preliminary data.</text>
</comment>
<keyword evidence="3" id="KW-1185">Reference proteome</keyword>
<name>A0AAV6XAC1_9LAMI</name>
<dbReference type="PANTHER" id="PTHR46250">
    <property type="entry name" value="MYB/SANT-LIKE DNA-BINDING DOMAIN PROTEIN-RELATED"/>
    <property type="match status" value="1"/>
</dbReference>
<evidence type="ECO:0000313" key="3">
    <source>
        <dbReference type="Proteomes" id="UP000826271"/>
    </source>
</evidence>
<gene>
    <name evidence="2" type="ORF">BUALT_Bualt08G0024600</name>
</gene>
<protein>
    <recommendedName>
        <fullName evidence="1">Myb/SANT-like domain-containing protein</fullName>
    </recommendedName>
</protein>
<accession>A0AAV6XAC1</accession>
<sequence>MILASALKKLLVKGYKSDNGFRSGYQNVLEQSMIQVIPGTDLRADTHISSSIHVWKENYGSIKAMLSRSGFGWNDATHTVVPGSDQVWTEYVKRKSTDDSHTGEYMKMMLWFCENTDAKLGDIAKRIGFEHDASMWRKSVFEELSGINQLDMESKIYVAKLLVNNTKDLDLFFSLPVDGKTTMLKMMLDGRY</sequence>
<organism evidence="2 3">
    <name type="scientific">Buddleja alternifolia</name>
    <dbReference type="NCBI Taxonomy" id="168488"/>
    <lineage>
        <taxon>Eukaryota</taxon>
        <taxon>Viridiplantae</taxon>
        <taxon>Streptophyta</taxon>
        <taxon>Embryophyta</taxon>
        <taxon>Tracheophyta</taxon>
        <taxon>Spermatophyta</taxon>
        <taxon>Magnoliopsida</taxon>
        <taxon>eudicotyledons</taxon>
        <taxon>Gunneridae</taxon>
        <taxon>Pentapetalae</taxon>
        <taxon>asterids</taxon>
        <taxon>lamiids</taxon>
        <taxon>Lamiales</taxon>
        <taxon>Scrophulariaceae</taxon>
        <taxon>Buddlejeae</taxon>
        <taxon>Buddleja</taxon>
    </lineage>
</organism>
<feature type="domain" description="Myb/SANT-like" evidence="1">
    <location>
        <begin position="13"/>
        <end position="91"/>
    </location>
</feature>
<dbReference type="Proteomes" id="UP000826271">
    <property type="component" value="Unassembled WGS sequence"/>
</dbReference>
<dbReference type="InterPro" id="IPR024752">
    <property type="entry name" value="Myb/SANT-like_dom"/>
</dbReference>
<dbReference type="AlphaFoldDB" id="A0AAV6XAC1"/>
<evidence type="ECO:0000313" key="2">
    <source>
        <dbReference type="EMBL" id="KAG8377356.1"/>
    </source>
</evidence>
<evidence type="ECO:0000259" key="1">
    <source>
        <dbReference type="Pfam" id="PF12776"/>
    </source>
</evidence>